<dbReference type="EMBL" id="CACRYJ010000046">
    <property type="protein sequence ID" value="VZO38380.1"/>
    <property type="molecule type" value="Genomic_DNA"/>
</dbReference>
<evidence type="ECO:0000256" key="3">
    <source>
        <dbReference type="ARBA" id="ARBA00022801"/>
    </source>
</evidence>
<gene>
    <name evidence="6" type="primary">bfrA</name>
    <name evidence="6" type="ORF">HALOF300_03216</name>
</gene>
<dbReference type="SUPFAM" id="SSF75005">
    <property type="entry name" value="Arabinanase/levansucrase/invertase"/>
    <property type="match status" value="1"/>
</dbReference>
<dbReference type="GO" id="GO:0005975">
    <property type="term" value="P:carbohydrate metabolic process"/>
    <property type="evidence" value="ECO:0007669"/>
    <property type="project" value="InterPro"/>
</dbReference>
<dbReference type="GO" id="GO:0004564">
    <property type="term" value="F:beta-fructofuranosidase activity"/>
    <property type="evidence" value="ECO:0007669"/>
    <property type="project" value="UniProtKB-EC"/>
</dbReference>
<evidence type="ECO:0000259" key="5">
    <source>
        <dbReference type="Pfam" id="PF00251"/>
    </source>
</evidence>
<keyword evidence="4 6" id="KW-0326">Glycosidase</keyword>
<dbReference type="PANTHER" id="PTHR43101">
    <property type="entry name" value="BETA-FRUCTOSIDASE"/>
    <property type="match status" value="1"/>
</dbReference>
<dbReference type="Gene3D" id="2.115.10.20">
    <property type="entry name" value="Glycosyl hydrolase domain, family 43"/>
    <property type="match status" value="1"/>
</dbReference>
<organism evidence="6 7">
    <name type="scientific">Occultella aeris</name>
    <dbReference type="NCBI Taxonomy" id="2761496"/>
    <lineage>
        <taxon>Bacteria</taxon>
        <taxon>Bacillati</taxon>
        <taxon>Actinomycetota</taxon>
        <taxon>Actinomycetes</taxon>
        <taxon>Micrococcales</taxon>
        <taxon>Ruaniaceae</taxon>
        <taxon>Occultella</taxon>
    </lineage>
</organism>
<protein>
    <recommendedName>
        <fullName evidence="2">beta-fructofuranosidase</fullName>
        <ecNumber evidence="2">3.2.1.26</ecNumber>
    </recommendedName>
</protein>
<evidence type="ECO:0000256" key="4">
    <source>
        <dbReference type="ARBA" id="ARBA00023295"/>
    </source>
</evidence>
<dbReference type="EC" id="3.2.1.26" evidence="2"/>
<keyword evidence="7" id="KW-1185">Reference proteome</keyword>
<comment type="similarity">
    <text evidence="1">Belongs to the glycosyl hydrolase 32 family.</text>
</comment>
<dbReference type="Gene3D" id="2.60.120.560">
    <property type="entry name" value="Exo-inulinase, domain 1"/>
    <property type="match status" value="1"/>
</dbReference>
<dbReference type="PANTHER" id="PTHR43101:SF1">
    <property type="entry name" value="BETA-FRUCTOSIDASE"/>
    <property type="match status" value="1"/>
</dbReference>
<evidence type="ECO:0000256" key="2">
    <source>
        <dbReference type="ARBA" id="ARBA00012758"/>
    </source>
</evidence>
<dbReference type="InterPro" id="IPR013148">
    <property type="entry name" value="Glyco_hydro_32_N"/>
</dbReference>
<dbReference type="InterPro" id="IPR023296">
    <property type="entry name" value="Glyco_hydro_beta-prop_sf"/>
</dbReference>
<keyword evidence="3 6" id="KW-0378">Hydrolase</keyword>
<proteinExistence type="inferred from homology"/>
<evidence type="ECO:0000313" key="6">
    <source>
        <dbReference type="EMBL" id="VZO38380.1"/>
    </source>
</evidence>
<dbReference type="InterPro" id="IPR051214">
    <property type="entry name" value="GH32_Enzymes"/>
</dbReference>
<dbReference type="Pfam" id="PF00251">
    <property type="entry name" value="Glyco_hydro_32N"/>
    <property type="match status" value="1"/>
</dbReference>
<dbReference type="CDD" id="cd08996">
    <property type="entry name" value="GH32_FFase"/>
    <property type="match status" value="1"/>
</dbReference>
<evidence type="ECO:0000256" key="1">
    <source>
        <dbReference type="ARBA" id="ARBA00009902"/>
    </source>
</evidence>
<dbReference type="Proteomes" id="UP000419743">
    <property type="component" value="Unassembled WGS sequence"/>
</dbReference>
<comment type="caution">
    <text evidence="6">The sequence shown here is derived from an EMBL/GenBank/DDBJ whole genome shotgun (WGS) entry which is preliminary data.</text>
</comment>
<name>A0A7M4DM48_9MICO</name>
<dbReference type="InterPro" id="IPR018053">
    <property type="entry name" value="Glyco_hydro_32_AS"/>
</dbReference>
<feature type="domain" description="Glycosyl hydrolase family 32 N-terminal" evidence="5">
    <location>
        <begin position="15"/>
        <end position="321"/>
    </location>
</feature>
<dbReference type="RefSeq" id="WP_197522604.1">
    <property type="nucleotide sequence ID" value="NZ_CACRYJ010000046.1"/>
</dbReference>
<dbReference type="InterPro" id="IPR001362">
    <property type="entry name" value="Glyco_hydro_32"/>
</dbReference>
<dbReference type="AlphaFoldDB" id="A0A7M4DM48"/>
<accession>A0A7M4DM48</accession>
<dbReference type="PROSITE" id="PS00609">
    <property type="entry name" value="GLYCOSYL_HYDROL_F32"/>
    <property type="match status" value="1"/>
</dbReference>
<evidence type="ECO:0000313" key="7">
    <source>
        <dbReference type="Proteomes" id="UP000419743"/>
    </source>
</evidence>
<dbReference type="SMART" id="SM00640">
    <property type="entry name" value="Glyco_32"/>
    <property type="match status" value="1"/>
</dbReference>
<sequence>MTDTSTTLDPFPHLHIRPPQGWVNDPNGIGHWDGRWHVFYQYNPHAPVHANIHWGHSSSADLLTWRDEPVALAPRPGSIDAAGVWSGVATMDDGEPVLVYTAVPDVAANAGVALARRGADGTWVPGRQVAPAPGGDLREIRDPFVFTSGGARYALMGGGRADGTPVVLVYGADDLDRWELLGDLLDGTDDVAAGVAPGKIWECPSFVELPDGEGRLRWVLILSLWDDAHDRHLRGVAALVGDLDLTGPHPRFRPDAGHLLDDGPDFYAPQALAGPDRTLLWGWTWESGTRSPEDVAAAGWAGALTFPRELVLDGTTVVSAPARELTGLRRAPIPVTGTEVRPDAPAWEAIADGVLAVGLSGPHGEREVWRTPAHATGGLSRVLVDGSVVEAFAGGAANTVRAYPGAGEQWVIRAGGGSAAEPDLSVWELGRPSP</sequence>
<reference evidence="6 7" key="1">
    <citation type="submission" date="2019-11" db="EMBL/GenBank/DDBJ databases">
        <authorList>
            <person name="Criscuolo A."/>
        </authorList>
    </citation>
    <scope>NUCLEOTIDE SEQUENCE [LARGE SCALE GENOMIC DNA]</scope>
    <source>
        <strain evidence="6">CIP111667</strain>
    </source>
</reference>